<keyword evidence="2" id="KW-1185">Reference proteome</keyword>
<name>A0A8S3ZJP6_9EUPU</name>
<dbReference type="OrthoDB" id="10263222at2759"/>
<gene>
    <name evidence="1" type="ORF">CUNI_LOCUS13886</name>
</gene>
<dbReference type="GO" id="GO:0006364">
    <property type="term" value="P:rRNA processing"/>
    <property type="evidence" value="ECO:0007669"/>
    <property type="project" value="InterPro"/>
</dbReference>
<accession>A0A8S3ZJP6</accession>
<dbReference type="AlphaFoldDB" id="A0A8S3ZJP6"/>
<evidence type="ECO:0000313" key="2">
    <source>
        <dbReference type="Proteomes" id="UP000678393"/>
    </source>
</evidence>
<protein>
    <submittedName>
        <fullName evidence="1">Uncharacterized protein</fullName>
    </submittedName>
</protein>
<sequence>NPFLIAAANMAASLLSPGRIKHVVPWKTREEFLSVYRDLYSEDESQQELAIRRIAVWKS</sequence>
<dbReference type="InterPro" id="IPR007174">
    <property type="entry name" value="Las1"/>
</dbReference>
<reference evidence="1" key="1">
    <citation type="submission" date="2021-04" db="EMBL/GenBank/DDBJ databases">
        <authorList>
            <consortium name="Molecular Ecology Group"/>
        </authorList>
    </citation>
    <scope>NUCLEOTIDE SEQUENCE</scope>
</reference>
<evidence type="ECO:0000313" key="1">
    <source>
        <dbReference type="EMBL" id="CAG5128328.1"/>
    </source>
</evidence>
<dbReference type="GO" id="GO:0090730">
    <property type="term" value="C:Las1 complex"/>
    <property type="evidence" value="ECO:0007669"/>
    <property type="project" value="InterPro"/>
</dbReference>
<dbReference type="Pfam" id="PF04031">
    <property type="entry name" value="Las1"/>
    <property type="match status" value="1"/>
</dbReference>
<feature type="non-terminal residue" evidence="1">
    <location>
        <position position="59"/>
    </location>
</feature>
<dbReference type="EMBL" id="CAJHNH020003013">
    <property type="protein sequence ID" value="CAG5128328.1"/>
    <property type="molecule type" value="Genomic_DNA"/>
</dbReference>
<organism evidence="1 2">
    <name type="scientific">Candidula unifasciata</name>
    <dbReference type="NCBI Taxonomy" id="100452"/>
    <lineage>
        <taxon>Eukaryota</taxon>
        <taxon>Metazoa</taxon>
        <taxon>Spiralia</taxon>
        <taxon>Lophotrochozoa</taxon>
        <taxon>Mollusca</taxon>
        <taxon>Gastropoda</taxon>
        <taxon>Heterobranchia</taxon>
        <taxon>Euthyneura</taxon>
        <taxon>Panpulmonata</taxon>
        <taxon>Eupulmonata</taxon>
        <taxon>Stylommatophora</taxon>
        <taxon>Helicina</taxon>
        <taxon>Helicoidea</taxon>
        <taxon>Geomitridae</taxon>
        <taxon>Candidula</taxon>
    </lineage>
</organism>
<dbReference type="GO" id="GO:0004519">
    <property type="term" value="F:endonuclease activity"/>
    <property type="evidence" value="ECO:0007669"/>
    <property type="project" value="InterPro"/>
</dbReference>
<comment type="caution">
    <text evidence="1">The sequence shown here is derived from an EMBL/GenBank/DDBJ whole genome shotgun (WGS) entry which is preliminary data.</text>
</comment>
<feature type="non-terminal residue" evidence="1">
    <location>
        <position position="1"/>
    </location>
</feature>
<proteinExistence type="predicted"/>
<dbReference type="Proteomes" id="UP000678393">
    <property type="component" value="Unassembled WGS sequence"/>
</dbReference>